<dbReference type="AlphaFoldDB" id="A0A9X3ZHG0"/>
<comment type="caution">
    <text evidence="5">The sequence shown here is derived from an EMBL/GenBank/DDBJ whole genome shotgun (WGS) entry which is preliminary data.</text>
</comment>
<gene>
    <name evidence="5" type="ORF">OQ273_13415</name>
</gene>
<dbReference type="Gene3D" id="3.40.50.720">
    <property type="entry name" value="NAD(P)-binding Rossmann-like Domain"/>
    <property type="match status" value="1"/>
</dbReference>
<dbReference type="InterPro" id="IPR036291">
    <property type="entry name" value="NAD(P)-bd_dom_sf"/>
</dbReference>
<sequence>MSGGSDDRTPDADTYALKTQRSAEVVAPVLDYEPPKPRSYSPRIALIGAGGIASAHLDAYRSAGFDVVAICNRTLSKAEALKSEFCPAAVATDRYEDLLADESIDVFDITPHPTERLELVERALKSGKHVLSQKPFVVDLADGERLVTLARTNGVKLAINQNGRWAPHLSYMREAVRSGLIGEVTACHIAIHWDHSWIGGTPFEEIDDIIFFDFGIHWFDFVASIVGDRAKSVYATKTMAAGQTIRPPLLSEALVRLEGGQASLIFDAATKFGPQDSTYIAGTKGSVSSTGPDLGQQQVTLVTEAGRATPELAGTWFNDGFRGAMGELLCAVEDDREPMNSAAANLESLAMTFAAIRSANEEAEVKIGDARNYG</sequence>
<organism evidence="5 6">
    <name type="scientific">Hoeflea prorocentri</name>
    <dbReference type="NCBI Taxonomy" id="1922333"/>
    <lineage>
        <taxon>Bacteria</taxon>
        <taxon>Pseudomonadati</taxon>
        <taxon>Pseudomonadota</taxon>
        <taxon>Alphaproteobacteria</taxon>
        <taxon>Hyphomicrobiales</taxon>
        <taxon>Rhizobiaceae</taxon>
        <taxon>Hoeflea</taxon>
    </lineage>
</organism>
<dbReference type="Pfam" id="PF22725">
    <property type="entry name" value="GFO_IDH_MocA_C3"/>
    <property type="match status" value="1"/>
</dbReference>
<dbReference type="PANTHER" id="PTHR43708">
    <property type="entry name" value="CONSERVED EXPRESSED OXIDOREDUCTASE (EUROFUNG)"/>
    <property type="match status" value="1"/>
</dbReference>
<evidence type="ECO:0000259" key="4">
    <source>
        <dbReference type="Pfam" id="PF22725"/>
    </source>
</evidence>
<dbReference type="InterPro" id="IPR051317">
    <property type="entry name" value="Gfo/Idh/MocA_oxidoreduct"/>
</dbReference>
<dbReference type="EMBL" id="JAPJZI010000001">
    <property type="protein sequence ID" value="MDA5399577.1"/>
    <property type="molecule type" value="Genomic_DNA"/>
</dbReference>
<dbReference type="Gene3D" id="3.30.360.10">
    <property type="entry name" value="Dihydrodipicolinate Reductase, domain 2"/>
    <property type="match status" value="1"/>
</dbReference>
<evidence type="ECO:0000313" key="5">
    <source>
        <dbReference type="EMBL" id="MDA5399577.1"/>
    </source>
</evidence>
<dbReference type="Proteomes" id="UP001151234">
    <property type="component" value="Unassembled WGS sequence"/>
</dbReference>
<dbReference type="PANTHER" id="PTHR43708:SF5">
    <property type="entry name" value="CONSERVED EXPRESSED OXIDOREDUCTASE (EUROFUNG)-RELATED"/>
    <property type="match status" value="1"/>
</dbReference>
<keyword evidence="2" id="KW-0560">Oxidoreductase</keyword>
<dbReference type="RefSeq" id="WP_267991004.1">
    <property type="nucleotide sequence ID" value="NZ_JAPJZI010000001.1"/>
</dbReference>
<dbReference type="InterPro" id="IPR000683">
    <property type="entry name" value="Gfo/Idh/MocA-like_OxRdtase_N"/>
</dbReference>
<dbReference type="GO" id="GO:0000166">
    <property type="term" value="F:nucleotide binding"/>
    <property type="evidence" value="ECO:0007669"/>
    <property type="project" value="InterPro"/>
</dbReference>
<name>A0A9X3ZHG0_9HYPH</name>
<dbReference type="InterPro" id="IPR055170">
    <property type="entry name" value="GFO_IDH_MocA-like_dom"/>
</dbReference>
<reference evidence="5" key="1">
    <citation type="submission" date="2022-11" db="EMBL/GenBank/DDBJ databases">
        <title>Draft genome sequence of Hoeflea poritis E7-10 and Hoeflea prorocentri PM5-8, separated from scleractinian coral Porites lutea and marine dinoflagellate.</title>
        <authorList>
            <person name="Zhang G."/>
            <person name="Wei Q."/>
            <person name="Cai L."/>
        </authorList>
    </citation>
    <scope>NUCLEOTIDE SEQUENCE</scope>
    <source>
        <strain evidence="5">PM5-8</strain>
    </source>
</reference>
<evidence type="ECO:0000313" key="6">
    <source>
        <dbReference type="Proteomes" id="UP001151234"/>
    </source>
</evidence>
<evidence type="ECO:0000259" key="3">
    <source>
        <dbReference type="Pfam" id="PF01408"/>
    </source>
</evidence>
<evidence type="ECO:0000256" key="2">
    <source>
        <dbReference type="ARBA" id="ARBA00023002"/>
    </source>
</evidence>
<comment type="similarity">
    <text evidence="1">Belongs to the Gfo/Idh/MocA family.</text>
</comment>
<feature type="domain" description="GFO/IDH/MocA-like oxidoreductase" evidence="4">
    <location>
        <begin position="171"/>
        <end position="287"/>
    </location>
</feature>
<proteinExistence type="inferred from homology"/>
<keyword evidence="6" id="KW-1185">Reference proteome</keyword>
<dbReference type="SUPFAM" id="SSF51735">
    <property type="entry name" value="NAD(P)-binding Rossmann-fold domains"/>
    <property type="match status" value="1"/>
</dbReference>
<dbReference type="Pfam" id="PF01408">
    <property type="entry name" value="GFO_IDH_MocA"/>
    <property type="match status" value="1"/>
</dbReference>
<protein>
    <submittedName>
        <fullName evidence="5">Gfo/Idh/MocA family oxidoreductase</fullName>
    </submittedName>
</protein>
<dbReference type="GO" id="GO:0016491">
    <property type="term" value="F:oxidoreductase activity"/>
    <property type="evidence" value="ECO:0007669"/>
    <property type="project" value="UniProtKB-KW"/>
</dbReference>
<evidence type="ECO:0000256" key="1">
    <source>
        <dbReference type="ARBA" id="ARBA00010928"/>
    </source>
</evidence>
<dbReference type="SUPFAM" id="SSF55347">
    <property type="entry name" value="Glyceraldehyde-3-phosphate dehydrogenase-like, C-terminal domain"/>
    <property type="match status" value="1"/>
</dbReference>
<accession>A0A9X3ZHG0</accession>
<feature type="domain" description="Gfo/Idh/MocA-like oxidoreductase N-terminal" evidence="3">
    <location>
        <begin position="43"/>
        <end position="160"/>
    </location>
</feature>